<dbReference type="EMBL" id="LAZR01002180">
    <property type="protein sequence ID" value="KKN33412.1"/>
    <property type="molecule type" value="Genomic_DNA"/>
</dbReference>
<sequence length="690" mass="78815">MLRINDVVQVGEERYRVLTISGSFVIWINIDSAKAFSEMVTLANIEQWAFDESLKRVDDPFSYLASVAVQQETKAQKIRDNRHQLIAPLLVDEDIYYRSGRGPLVQTRSEQTSTPRKTLYKHLRQYWQRGSIPNALLPDYSKSGAKGQKKSSGKKLGRPRKTSPGTGTTVDSAIERMFRIVIDRHYVNDKGHTMPYVHRRFTDMFETTNPEVHREDYPTVVQLRYFYEREYKKADRIRLRANRISYQKDIRPLIGTATAGVLGPGSRYEIDATIADIYLLSADRQSVIGRPTLYVVVDVFSRMVTGFYVGLENPSYVTAMSALTTSMSDKTELCGRYGLEIIGDQWPTVGIPDAILADRGELLGHQIESLEKAFGVRIENTPPYRGDAKGIVERYFRTLQAEFKPFAPGVVTGSRVRKQGGKDYRLDATLTLDDFTRIMLASILHRNQYAVLPKYDRDADMPNDIALTPLNIWNWGIQNRTGRLRTASEEALRIALLPRQKAFLSDLGVSCFGAYYISKELLASGWLHRNGERRVTNLYAAYDPAVADNIYLFPEEGNSEYWECSLTDRSRQYRDKSMWELWASQEQQRQAASAAKVTETTSKRNLENLISQTIKDAERSRPTVFKQSKAETVRGIRDSRKQERDAQRTEQTKARQPDKTKPKSEVTYLQGKPDDGAFPDFIDELFGDDE</sequence>
<dbReference type="PROSITE" id="PS50994">
    <property type="entry name" value="INTEGRASE"/>
    <property type="match status" value="1"/>
</dbReference>
<comment type="caution">
    <text evidence="3">The sequence shown here is derived from an EMBL/GenBank/DDBJ whole genome shotgun (WGS) entry which is preliminary data.</text>
</comment>
<feature type="region of interest" description="Disordered" evidence="1">
    <location>
        <begin position="618"/>
        <end position="690"/>
    </location>
</feature>
<evidence type="ECO:0000256" key="1">
    <source>
        <dbReference type="SAM" id="MobiDB-lite"/>
    </source>
</evidence>
<dbReference type="Gene3D" id="3.30.420.10">
    <property type="entry name" value="Ribonuclease H-like superfamily/Ribonuclease H"/>
    <property type="match status" value="1"/>
</dbReference>
<accession>A0A0F9Q8L8</accession>
<feature type="domain" description="Integrase catalytic" evidence="2">
    <location>
        <begin position="260"/>
        <end position="470"/>
    </location>
</feature>
<feature type="compositionally biased region" description="Basic and acidic residues" evidence="1">
    <location>
        <begin position="628"/>
        <end position="664"/>
    </location>
</feature>
<dbReference type="InterPro" id="IPR001584">
    <property type="entry name" value="Integrase_cat-core"/>
</dbReference>
<feature type="compositionally biased region" description="Acidic residues" evidence="1">
    <location>
        <begin position="681"/>
        <end position="690"/>
    </location>
</feature>
<reference evidence="3" key="1">
    <citation type="journal article" date="2015" name="Nature">
        <title>Complex archaea that bridge the gap between prokaryotes and eukaryotes.</title>
        <authorList>
            <person name="Spang A."/>
            <person name="Saw J.H."/>
            <person name="Jorgensen S.L."/>
            <person name="Zaremba-Niedzwiedzka K."/>
            <person name="Martijn J."/>
            <person name="Lind A.E."/>
            <person name="van Eijk R."/>
            <person name="Schleper C."/>
            <person name="Guy L."/>
            <person name="Ettema T.J."/>
        </authorList>
    </citation>
    <scope>NUCLEOTIDE SEQUENCE</scope>
</reference>
<evidence type="ECO:0000259" key="2">
    <source>
        <dbReference type="PROSITE" id="PS50994"/>
    </source>
</evidence>
<protein>
    <recommendedName>
        <fullName evidence="2">Integrase catalytic domain-containing protein</fullName>
    </recommendedName>
</protein>
<organism evidence="3">
    <name type="scientific">marine sediment metagenome</name>
    <dbReference type="NCBI Taxonomy" id="412755"/>
    <lineage>
        <taxon>unclassified sequences</taxon>
        <taxon>metagenomes</taxon>
        <taxon>ecological metagenomes</taxon>
    </lineage>
</organism>
<dbReference type="InterPro" id="IPR036397">
    <property type="entry name" value="RNaseH_sf"/>
</dbReference>
<dbReference type="GO" id="GO:0015074">
    <property type="term" value="P:DNA integration"/>
    <property type="evidence" value="ECO:0007669"/>
    <property type="project" value="InterPro"/>
</dbReference>
<proteinExistence type="predicted"/>
<dbReference type="GO" id="GO:0003676">
    <property type="term" value="F:nucleic acid binding"/>
    <property type="evidence" value="ECO:0007669"/>
    <property type="project" value="InterPro"/>
</dbReference>
<feature type="compositionally biased region" description="Basic residues" evidence="1">
    <location>
        <begin position="147"/>
        <end position="161"/>
    </location>
</feature>
<evidence type="ECO:0000313" key="3">
    <source>
        <dbReference type="EMBL" id="KKN33412.1"/>
    </source>
</evidence>
<feature type="region of interest" description="Disordered" evidence="1">
    <location>
        <begin position="138"/>
        <end position="169"/>
    </location>
</feature>
<dbReference type="SUPFAM" id="SSF53098">
    <property type="entry name" value="Ribonuclease H-like"/>
    <property type="match status" value="1"/>
</dbReference>
<dbReference type="InterPro" id="IPR012337">
    <property type="entry name" value="RNaseH-like_sf"/>
</dbReference>
<name>A0A0F9Q8L8_9ZZZZ</name>
<dbReference type="AlphaFoldDB" id="A0A0F9Q8L8"/>
<gene>
    <name evidence="3" type="ORF">LCGC14_0804050</name>
</gene>